<evidence type="ECO:0000313" key="1">
    <source>
        <dbReference type="EMBL" id="KAJ3711626.1"/>
    </source>
</evidence>
<name>A0AA38MVB1_9AGAR</name>
<comment type="caution">
    <text evidence="1">The sequence shown here is derived from an EMBL/GenBank/DDBJ whole genome shotgun (WGS) entry which is preliminary data.</text>
</comment>
<organism evidence="1 2">
    <name type="scientific">Lentinula guzmanii</name>
    <dbReference type="NCBI Taxonomy" id="2804957"/>
    <lineage>
        <taxon>Eukaryota</taxon>
        <taxon>Fungi</taxon>
        <taxon>Dikarya</taxon>
        <taxon>Basidiomycota</taxon>
        <taxon>Agaricomycotina</taxon>
        <taxon>Agaricomycetes</taxon>
        <taxon>Agaricomycetidae</taxon>
        <taxon>Agaricales</taxon>
        <taxon>Marasmiineae</taxon>
        <taxon>Omphalotaceae</taxon>
        <taxon>Lentinula</taxon>
    </lineage>
</organism>
<reference evidence="1" key="2">
    <citation type="journal article" date="2023" name="Proc. Natl. Acad. Sci. U.S.A.">
        <title>A global phylogenomic analysis of the shiitake genus Lentinula.</title>
        <authorList>
            <person name="Sierra-Patev S."/>
            <person name="Min B."/>
            <person name="Naranjo-Ortiz M."/>
            <person name="Looney B."/>
            <person name="Konkel Z."/>
            <person name="Slot J.C."/>
            <person name="Sakamoto Y."/>
            <person name="Steenwyk J.L."/>
            <person name="Rokas A."/>
            <person name="Carro J."/>
            <person name="Camarero S."/>
            <person name="Ferreira P."/>
            <person name="Molpeceres G."/>
            <person name="Ruiz-Duenas F.J."/>
            <person name="Serrano A."/>
            <person name="Henrissat B."/>
            <person name="Drula E."/>
            <person name="Hughes K.W."/>
            <person name="Mata J.L."/>
            <person name="Ishikawa N.K."/>
            <person name="Vargas-Isla R."/>
            <person name="Ushijima S."/>
            <person name="Smith C.A."/>
            <person name="Donoghue J."/>
            <person name="Ahrendt S."/>
            <person name="Andreopoulos W."/>
            <person name="He G."/>
            <person name="LaButti K."/>
            <person name="Lipzen A."/>
            <person name="Ng V."/>
            <person name="Riley R."/>
            <person name="Sandor L."/>
            <person name="Barry K."/>
            <person name="Martinez A.T."/>
            <person name="Xiao Y."/>
            <person name="Gibbons J.G."/>
            <person name="Terashima K."/>
            <person name="Grigoriev I.V."/>
            <person name="Hibbett D."/>
        </authorList>
    </citation>
    <scope>NUCLEOTIDE SEQUENCE</scope>
    <source>
        <strain evidence="1">ET3784</strain>
    </source>
</reference>
<protein>
    <submittedName>
        <fullName evidence="1">Uncharacterized protein</fullName>
    </submittedName>
</protein>
<evidence type="ECO:0000313" key="2">
    <source>
        <dbReference type="Proteomes" id="UP001176059"/>
    </source>
</evidence>
<dbReference type="Gene3D" id="2.40.460.10">
    <property type="entry name" value="Biotin dependent carboxylase carboxyltransferase"/>
    <property type="match status" value="1"/>
</dbReference>
<sequence>MKEKMLQLLDQHYLCARYNSLSTHIIFTLHRKNMNENYLYLTHENFLKLEEQGHDSFKIVDIEVEGESRHKITDIIGLQDGLGVESLKGSLPAKHLGLTMTFLL</sequence>
<dbReference type="EMBL" id="JANVFO010000117">
    <property type="protein sequence ID" value="KAJ3711626.1"/>
    <property type="molecule type" value="Genomic_DNA"/>
</dbReference>
<reference evidence="1" key="1">
    <citation type="submission" date="2022-08" db="EMBL/GenBank/DDBJ databases">
        <authorList>
            <consortium name="DOE Joint Genome Institute"/>
            <person name="Min B."/>
            <person name="Sierra-Patev S."/>
            <person name="Naranjo-Ortiz M."/>
            <person name="Looney B."/>
            <person name="Konkel Z."/>
            <person name="Slot J.C."/>
            <person name="Sakamoto Y."/>
            <person name="Steenwyk J.L."/>
            <person name="Rokas A."/>
            <person name="Carro J."/>
            <person name="Camarero S."/>
            <person name="Ferreira P."/>
            <person name="Molpeceres G."/>
            <person name="Ruiz-duenas F.J."/>
            <person name="Serrano A."/>
            <person name="Henrissat B."/>
            <person name="Drula E."/>
            <person name="Hughes K.W."/>
            <person name="Mata J.L."/>
            <person name="Ishikawa N.K."/>
            <person name="Vargas-Isla R."/>
            <person name="Ushijima S."/>
            <person name="Smith C.A."/>
            <person name="Ahrendt S."/>
            <person name="Andreopoulos W."/>
            <person name="He G."/>
            <person name="LaButti K."/>
            <person name="Lipzen A."/>
            <person name="Ng V."/>
            <person name="Riley R."/>
            <person name="Sandor L."/>
            <person name="Barry K."/>
            <person name="Martinez A.T."/>
            <person name="Xiao Y."/>
            <person name="Gibbons J.G."/>
            <person name="Terashima K."/>
            <person name="Hibbett D.S."/>
            <person name="Grigoriev I.V."/>
        </authorList>
    </citation>
    <scope>NUCLEOTIDE SEQUENCE</scope>
    <source>
        <strain evidence="1">ET3784</strain>
    </source>
</reference>
<gene>
    <name evidence="1" type="ORF">DFJ43DRAFT_88522</name>
</gene>
<keyword evidence="2" id="KW-1185">Reference proteome</keyword>
<dbReference type="Proteomes" id="UP001176059">
    <property type="component" value="Unassembled WGS sequence"/>
</dbReference>
<proteinExistence type="predicted"/>
<dbReference type="AlphaFoldDB" id="A0AA38MVB1"/>
<accession>A0AA38MVB1</accession>